<organism evidence="14 15">
    <name type="scientific">Yarrowia lipolytica</name>
    <name type="common">Candida lipolytica</name>
    <dbReference type="NCBI Taxonomy" id="4952"/>
    <lineage>
        <taxon>Eukaryota</taxon>
        <taxon>Fungi</taxon>
        <taxon>Dikarya</taxon>
        <taxon>Ascomycota</taxon>
        <taxon>Saccharomycotina</taxon>
        <taxon>Dipodascomycetes</taxon>
        <taxon>Dipodascales</taxon>
        <taxon>Dipodascales incertae sedis</taxon>
        <taxon>Yarrowia</taxon>
    </lineage>
</organism>
<dbReference type="InterPro" id="IPR004843">
    <property type="entry name" value="Calcineurin-like_PHP"/>
</dbReference>
<dbReference type="VEuPathDB" id="FungiDB:YALI0_D11352g"/>
<comment type="similarity">
    <text evidence="5">Belongs to the lariat debranching enzyme family.</text>
</comment>
<evidence type="ECO:0000256" key="1">
    <source>
        <dbReference type="ARBA" id="ARBA00001936"/>
    </source>
</evidence>
<dbReference type="VEuPathDB" id="FungiDB:YALI1_D14224g"/>
<dbReference type="GO" id="GO:0005634">
    <property type="term" value="C:nucleus"/>
    <property type="evidence" value="ECO:0007669"/>
    <property type="project" value="UniProtKB-SubCell"/>
</dbReference>
<keyword evidence="7" id="KW-0479">Metal-binding</keyword>
<evidence type="ECO:0000256" key="7">
    <source>
        <dbReference type="ARBA" id="ARBA00022723"/>
    </source>
</evidence>
<dbReference type="CDD" id="cd00844">
    <property type="entry name" value="MPP_Dbr1_N"/>
    <property type="match status" value="1"/>
</dbReference>
<comment type="cofactor">
    <cofactor evidence="3">
        <name>Fe(2+)</name>
        <dbReference type="ChEBI" id="CHEBI:29033"/>
    </cofactor>
</comment>
<dbReference type="SMART" id="SM01124">
    <property type="entry name" value="DBR1"/>
    <property type="match status" value="1"/>
</dbReference>
<reference evidence="14 15" key="1">
    <citation type="journal article" date="2016" name="PLoS ONE">
        <title>Sequence Assembly of Yarrowia lipolytica Strain W29/CLIB89 Shows Transposable Element Diversity.</title>
        <authorList>
            <person name="Magnan C."/>
            <person name="Yu J."/>
            <person name="Chang I."/>
            <person name="Jahn E."/>
            <person name="Kanomata Y."/>
            <person name="Wu J."/>
            <person name="Zeller M."/>
            <person name="Oakes M."/>
            <person name="Baldi P."/>
            <person name="Sandmeyer S."/>
        </authorList>
    </citation>
    <scope>NUCLEOTIDE SEQUENCE [LARGE SCALE GENOMIC DNA]</scope>
    <source>
        <strain evidence="15">CLIB89(W29)</strain>
    </source>
</reference>
<gene>
    <name evidence="14" type="ORF">YALI1_D14224g</name>
</gene>
<evidence type="ECO:0000256" key="3">
    <source>
        <dbReference type="ARBA" id="ARBA00001954"/>
    </source>
</evidence>
<evidence type="ECO:0000256" key="4">
    <source>
        <dbReference type="ARBA" id="ARBA00004123"/>
    </source>
</evidence>
<evidence type="ECO:0000256" key="6">
    <source>
        <dbReference type="ARBA" id="ARBA00022664"/>
    </source>
</evidence>
<evidence type="ECO:0000256" key="8">
    <source>
        <dbReference type="ARBA" id="ARBA00022801"/>
    </source>
</evidence>
<evidence type="ECO:0000256" key="5">
    <source>
        <dbReference type="ARBA" id="ARBA00006045"/>
    </source>
</evidence>
<dbReference type="Pfam" id="PF05011">
    <property type="entry name" value="DBR1"/>
    <property type="match status" value="1"/>
</dbReference>
<evidence type="ECO:0000256" key="10">
    <source>
        <dbReference type="ARBA" id="ARBA00023004"/>
    </source>
</evidence>
<dbReference type="KEGG" id="yli:2910737"/>
<name>A0A1D8NE58_YARLL</name>
<keyword evidence="12" id="KW-0539">Nucleus</keyword>
<dbReference type="eggNOG" id="KOG2863">
    <property type="taxonomic scope" value="Eukaryota"/>
</dbReference>
<keyword evidence="8" id="KW-0378">Hydrolase</keyword>
<dbReference type="RefSeq" id="XP_502695.3">
    <property type="nucleotide sequence ID" value="XM_502695.3"/>
</dbReference>
<proteinExistence type="inferred from homology"/>
<dbReference type="Pfam" id="PF00149">
    <property type="entry name" value="Metallophos"/>
    <property type="match status" value="1"/>
</dbReference>
<comment type="cofactor">
    <cofactor evidence="1">
        <name>Mn(2+)</name>
        <dbReference type="ChEBI" id="CHEBI:29035"/>
    </cofactor>
</comment>
<evidence type="ECO:0000256" key="11">
    <source>
        <dbReference type="ARBA" id="ARBA00023211"/>
    </source>
</evidence>
<evidence type="ECO:0000256" key="9">
    <source>
        <dbReference type="ARBA" id="ARBA00022833"/>
    </source>
</evidence>
<dbReference type="InterPro" id="IPR029052">
    <property type="entry name" value="Metallo-depent_PP-like"/>
</dbReference>
<evidence type="ECO:0000256" key="12">
    <source>
        <dbReference type="ARBA" id="ARBA00023242"/>
    </source>
</evidence>
<evidence type="ECO:0000313" key="15">
    <source>
        <dbReference type="Proteomes" id="UP000182444"/>
    </source>
</evidence>
<evidence type="ECO:0000256" key="2">
    <source>
        <dbReference type="ARBA" id="ARBA00001947"/>
    </source>
</evidence>
<dbReference type="InterPro" id="IPR041816">
    <property type="entry name" value="Dbr1_N"/>
</dbReference>
<keyword evidence="6" id="KW-0507">mRNA processing</keyword>
<dbReference type="GO" id="GO:0008419">
    <property type="term" value="F:RNA lariat debranching enzyme activity"/>
    <property type="evidence" value="ECO:0007669"/>
    <property type="project" value="TreeGrafter"/>
</dbReference>
<accession>A0A1D8NE58</accession>
<keyword evidence="11" id="KW-0464">Manganese</keyword>
<sequence length="455" mass="51678">MNVFFEGCCHGALDKIYQRVKGYHMPVDLVMIGGDFQAVRNERDLLSMNVPAKYREMHDFHKYYSGESTAPYLTIIIGGNHESSGYMQELYYGGWLAPNIYYLGAAGVVNYKGLRIGGISGIYNQRSYKTGHHERLPYDNSTIRSVYHVRAHDVMKASLIDNGIDIFMSHDWPAGIEHFGNTKKLLDQKKHFRIDVKNGTLGSPPAMELLKRLKPAQWLSAHLHCKFVATVDHEKLEAANGATKQRSSPEIKNPDEIVLDELEDTNHETGEIDISEDIDSGETGEIDISEDVKGETDIDANTTHDEATPVIAKKPLAKKTDFLALDKCLPKRQFIERLDIDHEPTSDGLQYDPEWLSIVRCTNHLFTRSHALHQAHPRTLDELQALRKMVKDDYAWVKENIVDKGKLDIPNNFVQTAPVYTGADIHNVSQQKQLPKYKNPQTEQFLRMLDVPNKL</sequence>
<keyword evidence="10" id="KW-0408">Iron</keyword>
<evidence type="ECO:0000313" key="14">
    <source>
        <dbReference type="EMBL" id="AOW03920.1"/>
    </source>
</evidence>
<evidence type="ECO:0000259" key="13">
    <source>
        <dbReference type="SMART" id="SM01124"/>
    </source>
</evidence>
<dbReference type="EMBL" id="CP017556">
    <property type="protein sequence ID" value="AOW03920.1"/>
    <property type="molecule type" value="Genomic_DNA"/>
</dbReference>
<dbReference type="Proteomes" id="UP000182444">
    <property type="component" value="Chromosome 1D"/>
</dbReference>
<comment type="subcellular location">
    <subcellularLocation>
        <location evidence="4">Nucleus</location>
    </subcellularLocation>
</comment>
<dbReference type="GO" id="GO:0000398">
    <property type="term" value="P:mRNA splicing, via spliceosome"/>
    <property type="evidence" value="ECO:0007669"/>
    <property type="project" value="TreeGrafter"/>
</dbReference>
<dbReference type="SUPFAM" id="SSF56300">
    <property type="entry name" value="Metallo-dependent phosphatases"/>
    <property type="match status" value="1"/>
</dbReference>
<dbReference type="PANTHER" id="PTHR12849:SF0">
    <property type="entry name" value="LARIAT DEBRANCHING ENZYME"/>
    <property type="match status" value="1"/>
</dbReference>
<dbReference type="PANTHER" id="PTHR12849">
    <property type="entry name" value="RNA LARIAT DEBRANCHING ENZYME"/>
    <property type="match status" value="1"/>
</dbReference>
<keyword evidence="9" id="KW-0862">Zinc</keyword>
<feature type="domain" description="Lariat debranching enzyme C-terminal" evidence="13">
    <location>
        <begin position="308"/>
        <end position="455"/>
    </location>
</feature>
<dbReference type="GeneID" id="2910737"/>
<dbReference type="GO" id="GO:0046872">
    <property type="term" value="F:metal ion binding"/>
    <property type="evidence" value="ECO:0007669"/>
    <property type="project" value="UniProtKB-KW"/>
</dbReference>
<comment type="cofactor">
    <cofactor evidence="2">
        <name>Zn(2+)</name>
        <dbReference type="ChEBI" id="CHEBI:29105"/>
    </cofactor>
</comment>
<dbReference type="InterPro" id="IPR007708">
    <property type="entry name" value="DBR1_C"/>
</dbReference>
<protein>
    <recommendedName>
        <fullName evidence="13">Lariat debranching enzyme C-terminal domain-containing protein</fullName>
    </recommendedName>
</protein>
<dbReference type="FunFam" id="3.60.21.10:FF:000035">
    <property type="entry name" value="Lariat debranching enzyme"/>
    <property type="match status" value="1"/>
</dbReference>
<dbReference type="AlphaFoldDB" id="A0A1D8NE58"/>
<dbReference type="Gene3D" id="3.60.21.10">
    <property type="match status" value="1"/>
</dbReference>